<dbReference type="PROSITE" id="PS51722">
    <property type="entry name" value="G_TR_2"/>
    <property type="match status" value="1"/>
</dbReference>
<evidence type="ECO:0000256" key="2">
    <source>
        <dbReference type="ARBA" id="ARBA00022540"/>
    </source>
</evidence>
<reference evidence="9" key="1">
    <citation type="journal article" date="2019" name="Mol. Phylogenet. Evol.">
        <title>Morphological evolution and classification of the red algal order Ceramiales inferred using plastid phylogenomics.</title>
        <authorList>
            <person name="Diaz-Tapia P."/>
            <person name="Pasella M.M."/>
            <person name="Verbruggen H."/>
            <person name="Maggs C.A."/>
        </authorList>
    </citation>
    <scope>NUCLEOTIDE SEQUENCE</scope>
    <source>
        <strain evidence="9">PD2928_6</strain>
    </source>
</reference>
<dbReference type="InterPro" id="IPR000178">
    <property type="entry name" value="TF_IF2_bacterial-like"/>
</dbReference>
<sequence>MKSQNSVNSFNEKLLKVNQYNDSNNVSNKSDKKYKNDTNSEISVDIKKNKHKITKKSRKHITLDKDDIFSESNSNFFNNVSLNKQSKFSKSKKKNKSKLDIVNNIDKFSNNVNFVTNKDVSVINKDIIINNPLSIEELAYKLHIPEAEIITYLFLKGISATINQVIDISIAKEVALNYNFNILNQDNIHPTETINSNQSINLSQHSQRSPIITMFGHVDHGKTTLLDSILQTNFVNQEYGGITQSISGYEIDWLYDSILHKLIFLDTPGHEAFQAMRLRGAQVTDIALLVIAADDGLRPQSLEAINYILEMKLSYIVVINKIDKPDIDIIKIKEELSKYSIISEELGGDAIILEVSAIKKKNIELLLSSICLLSKIKNLTANPNQLSEGTILESYLDKKRGVVSHIIIQNGTLKIGDFIIAGNTYGKVKSIINAKQVPVQSSGPSSIIQVLGFPIVPESGAIFRAVSSEKNARQFINNMPINQKTVNKALKSLNTRVTLDNNNNLKQLSLIIKTDSLGSLEALLNSFSKISQKKVQINIIVANFGNISNTDIDLALTTNCLILGFNIYVTNYVSSLVKKNNLVLKNFNVIYDLLTYLENYMLDLIDPEYTRVFIGRAVVQTVFSINKGSIAGCFVNKGKLKKNSFIIVYRNKNIIYEGQLNSLKILKDNVENVEANNECGVMCDYDGWENSDIIEAYNLVLEEKTL</sequence>
<dbReference type="GO" id="GO:0005829">
    <property type="term" value="C:cytosol"/>
    <property type="evidence" value="ECO:0007669"/>
    <property type="project" value="TreeGrafter"/>
</dbReference>
<reference evidence="9" key="2">
    <citation type="submission" date="2019-04" db="EMBL/GenBank/DDBJ databases">
        <authorList>
            <person name="Pasella M."/>
        </authorList>
    </citation>
    <scope>NUCLEOTIDE SEQUENCE</scope>
    <source>
        <strain evidence="9">PD2928_6</strain>
    </source>
</reference>
<dbReference type="SUPFAM" id="SSF52156">
    <property type="entry name" value="Initiation factor IF2/eIF5b, domain 3"/>
    <property type="match status" value="1"/>
</dbReference>
<dbReference type="InterPro" id="IPR000795">
    <property type="entry name" value="T_Tr_GTP-bd_dom"/>
</dbReference>
<dbReference type="InterPro" id="IPR036925">
    <property type="entry name" value="TIF_IF2_dom3_sf"/>
</dbReference>
<dbReference type="FunFam" id="3.40.50.10050:FF:000001">
    <property type="entry name" value="Translation initiation factor IF-2"/>
    <property type="match status" value="1"/>
</dbReference>
<dbReference type="InterPro" id="IPR009000">
    <property type="entry name" value="Transl_B-barrel_sf"/>
</dbReference>
<evidence type="ECO:0000256" key="1">
    <source>
        <dbReference type="ARBA" id="ARBA00007733"/>
    </source>
</evidence>
<evidence type="ECO:0000256" key="4">
    <source>
        <dbReference type="ARBA" id="ARBA00022917"/>
    </source>
</evidence>
<dbReference type="SUPFAM" id="SSF52540">
    <property type="entry name" value="P-loop containing nucleoside triphosphate hydrolases"/>
    <property type="match status" value="1"/>
</dbReference>
<dbReference type="PANTHER" id="PTHR43381:SF5">
    <property type="entry name" value="TR-TYPE G DOMAIN-CONTAINING PROTEIN"/>
    <property type="match status" value="1"/>
</dbReference>
<dbReference type="Pfam" id="PF00009">
    <property type="entry name" value="GTP_EFTU"/>
    <property type="match status" value="1"/>
</dbReference>
<dbReference type="InterPro" id="IPR023115">
    <property type="entry name" value="TIF_IF2_dom3"/>
</dbReference>
<dbReference type="CDD" id="cd03692">
    <property type="entry name" value="mtIF2_IVc"/>
    <property type="match status" value="1"/>
</dbReference>
<dbReference type="InterPro" id="IPR006847">
    <property type="entry name" value="IF2_N"/>
</dbReference>
<comment type="similarity">
    <text evidence="1">Belongs to the TRAFAC class translation factor GTPase superfamily. Classic translation factor GTPase family. IF-2 subfamily.</text>
</comment>
<dbReference type="Pfam" id="PF11987">
    <property type="entry name" value="IF-2"/>
    <property type="match status" value="1"/>
</dbReference>
<keyword evidence="2 9" id="KW-0396">Initiation factor</keyword>
<dbReference type="Gene3D" id="3.40.50.10050">
    <property type="entry name" value="Translation initiation factor IF- 2, domain 3"/>
    <property type="match status" value="1"/>
</dbReference>
<dbReference type="PANTHER" id="PTHR43381">
    <property type="entry name" value="TRANSLATION INITIATION FACTOR IF-2-RELATED"/>
    <property type="match status" value="1"/>
</dbReference>
<dbReference type="InterPro" id="IPR053905">
    <property type="entry name" value="EF-G-like_DII"/>
</dbReference>
<dbReference type="Gene3D" id="2.40.30.10">
    <property type="entry name" value="Translation factors"/>
    <property type="match status" value="2"/>
</dbReference>
<evidence type="ECO:0000256" key="5">
    <source>
        <dbReference type="ARBA" id="ARBA00023134"/>
    </source>
</evidence>
<dbReference type="NCBIfam" id="TIGR00231">
    <property type="entry name" value="small_GTP"/>
    <property type="match status" value="1"/>
</dbReference>
<accession>A0A4D6WVP5</accession>
<dbReference type="FunFam" id="3.40.50.300:FF:000019">
    <property type="entry name" value="Translation initiation factor IF-2"/>
    <property type="match status" value="1"/>
</dbReference>
<feature type="domain" description="Tr-type G" evidence="8">
    <location>
        <begin position="207"/>
        <end position="380"/>
    </location>
</feature>
<evidence type="ECO:0000256" key="7">
    <source>
        <dbReference type="ARBA" id="ARBA00044105"/>
    </source>
</evidence>
<proteinExistence type="inferred from homology"/>
<evidence type="ECO:0000313" key="9">
    <source>
        <dbReference type="EMBL" id="QCI05655.1"/>
    </source>
</evidence>
<keyword evidence="5" id="KW-0342">GTP-binding</keyword>
<evidence type="ECO:0000256" key="3">
    <source>
        <dbReference type="ARBA" id="ARBA00022741"/>
    </source>
</evidence>
<dbReference type="GO" id="GO:0005525">
    <property type="term" value="F:GTP binding"/>
    <property type="evidence" value="ECO:0007669"/>
    <property type="project" value="UniProtKB-KW"/>
</dbReference>
<gene>
    <name evidence="9" type="primary">infB</name>
</gene>
<dbReference type="InterPro" id="IPR044145">
    <property type="entry name" value="IF2_II"/>
</dbReference>
<dbReference type="CDD" id="cd03702">
    <property type="entry name" value="IF2_mtIF2_II"/>
    <property type="match status" value="1"/>
</dbReference>
<protein>
    <recommendedName>
        <fullName evidence="7">Translation initiation factor IF-2, chloroplastic</fullName>
    </recommendedName>
</protein>
<name>A0A4D6WVP5_9FLOR</name>
<dbReference type="InterPro" id="IPR027417">
    <property type="entry name" value="P-loop_NTPase"/>
</dbReference>
<dbReference type="Gene3D" id="3.40.50.300">
    <property type="entry name" value="P-loop containing nucleotide triphosphate hydrolases"/>
    <property type="match status" value="1"/>
</dbReference>
<keyword evidence="3" id="KW-0547">Nucleotide-binding</keyword>
<dbReference type="Pfam" id="PF04760">
    <property type="entry name" value="IF2_N"/>
    <property type="match status" value="1"/>
</dbReference>
<dbReference type="CDD" id="cd01887">
    <property type="entry name" value="IF2_eIF5B"/>
    <property type="match status" value="1"/>
</dbReference>
<dbReference type="FunFam" id="2.40.30.10:FF:000008">
    <property type="entry name" value="Translation initiation factor IF-2"/>
    <property type="match status" value="1"/>
</dbReference>
<organism evidence="9">
    <name type="scientific">Cryptopleura ramosa</name>
    <dbReference type="NCBI Taxonomy" id="131094"/>
    <lineage>
        <taxon>Eukaryota</taxon>
        <taxon>Rhodophyta</taxon>
        <taxon>Florideophyceae</taxon>
        <taxon>Rhodymeniophycidae</taxon>
        <taxon>Ceramiales</taxon>
        <taxon>Delesseriaceae</taxon>
        <taxon>Cryptopleura</taxon>
    </lineage>
</organism>
<dbReference type="EMBL" id="MK814638">
    <property type="protein sequence ID" value="QCI05655.1"/>
    <property type="molecule type" value="Genomic_DNA"/>
</dbReference>
<dbReference type="AlphaFoldDB" id="A0A4D6WVP5"/>
<dbReference type="InterPro" id="IPR005225">
    <property type="entry name" value="Small_GTP-bd"/>
</dbReference>
<dbReference type="InterPro" id="IPR015760">
    <property type="entry name" value="TIF_IF2"/>
</dbReference>
<geneLocation type="plastid" evidence="9"/>
<evidence type="ECO:0000256" key="6">
    <source>
        <dbReference type="ARBA" id="ARBA00025162"/>
    </source>
</evidence>
<evidence type="ECO:0000259" key="8">
    <source>
        <dbReference type="PROSITE" id="PS51722"/>
    </source>
</evidence>
<comment type="function">
    <text evidence="6">One of the essential components for the initiation of protein synthesis. Protects formylmethionyl-tRNA from spontaneous hydrolysis and promotes its binding to the 30S ribosomal subunits. Also involved in the hydrolysis of GTP during the formation of the 70S ribosomal complex.</text>
</comment>
<dbReference type="SUPFAM" id="SSF50447">
    <property type="entry name" value="Translation proteins"/>
    <property type="match status" value="2"/>
</dbReference>
<dbReference type="NCBIfam" id="TIGR00487">
    <property type="entry name" value="IF-2"/>
    <property type="match status" value="1"/>
</dbReference>
<dbReference type="GO" id="GO:0003743">
    <property type="term" value="F:translation initiation factor activity"/>
    <property type="evidence" value="ECO:0007669"/>
    <property type="project" value="UniProtKB-KW"/>
</dbReference>
<keyword evidence="9" id="KW-0934">Plastid</keyword>
<dbReference type="GO" id="GO:0003924">
    <property type="term" value="F:GTPase activity"/>
    <property type="evidence" value="ECO:0007669"/>
    <property type="project" value="InterPro"/>
</dbReference>
<keyword evidence="4" id="KW-0648">Protein biosynthesis</keyword>
<dbReference type="Pfam" id="PF22042">
    <property type="entry name" value="EF-G_D2"/>
    <property type="match status" value="1"/>
</dbReference>
<dbReference type="PRINTS" id="PR00315">
    <property type="entry name" value="ELONGATNFCT"/>
</dbReference>